<protein>
    <submittedName>
        <fullName evidence="2">Uncharacterized protein</fullName>
    </submittedName>
</protein>
<dbReference type="AlphaFoldDB" id="A0A224Y8Y9"/>
<evidence type="ECO:0000313" key="2">
    <source>
        <dbReference type="EMBL" id="MAA13275.1"/>
    </source>
</evidence>
<accession>A0A224Y8Y9</accession>
<organism evidence="2">
    <name type="scientific">Rhipicephalus zambeziensis</name>
    <dbReference type="NCBI Taxonomy" id="60191"/>
    <lineage>
        <taxon>Eukaryota</taxon>
        <taxon>Metazoa</taxon>
        <taxon>Ecdysozoa</taxon>
        <taxon>Arthropoda</taxon>
        <taxon>Chelicerata</taxon>
        <taxon>Arachnida</taxon>
        <taxon>Acari</taxon>
        <taxon>Parasitiformes</taxon>
        <taxon>Ixodida</taxon>
        <taxon>Ixodoidea</taxon>
        <taxon>Ixodidae</taxon>
        <taxon>Rhipicephalinae</taxon>
        <taxon>Rhipicephalus</taxon>
        <taxon>Rhipicephalus</taxon>
    </lineage>
</organism>
<reference evidence="2" key="1">
    <citation type="journal article" date="2017" name="Parasit. Vectors">
        <title>Sialotranscriptomics of Rhipicephalus zambeziensis reveals intricate expression profiles of secretory proteins and suggests tight temporal transcriptional regulation during blood-feeding.</title>
        <authorList>
            <person name="de Castro M.H."/>
            <person name="de Klerk D."/>
            <person name="Pienaar R."/>
            <person name="Rees D.J.G."/>
            <person name="Mans B.J."/>
        </authorList>
    </citation>
    <scope>NUCLEOTIDE SEQUENCE</scope>
    <source>
        <tissue evidence="2">Salivary glands</tissue>
    </source>
</reference>
<proteinExistence type="predicted"/>
<feature type="region of interest" description="Disordered" evidence="1">
    <location>
        <begin position="17"/>
        <end position="40"/>
    </location>
</feature>
<sequence>MVMVMYRAHGCSRKRKFALPREKQTKKPTVGSGHRPSFSSSTFVADKCKSFIPFAASERVADQTGRWFAANLHTRFGSVGVNATGNNTYHDSVITQAYDVKIRL</sequence>
<dbReference type="EMBL" id="GFPF01002129">
    <property type="protein sequence ID" value="MAA13275.1"/>
    <property type="molecule type" value="Transcribed_RNA"/>
</dbReference>
<evidence type="ECO:0000256" key="1">
    <source>
        <dbReference type="SAM" id="MobiDB-lite"/>
    </source>
</evidence>
<name>A0A224Y8Y9_9ACAR</name>